<name>M0CHN1_9EURY</name>
<evidence type="ECO:0000259" key="3">
    <source>
        <dbReference type="Pfam" id="PF23420"/>
    </source>
</evidence>
<feature type="domain" description="DUF7108" evidence="2">
    <location>
        <begin position="27"/>
        <end position="127"/>
    </location>
</feature>
<accession>M0CHN1</accession>
<gene>
    <name evidence="4" type="ORF">C475_16606</name>
</gene>
<protein>
    <recommendedName>
        <fullName evidence="6">RnhA operon protein</fullName>
    </recommendedName>
</protein>
<feature type="compositionally biased region" description="Basic and acidic residues" evidence="1">
    <location>
        <begin position="33"/>
        <end position="54"/>
    </location>
</feature>
<dbReference type="RefSeq" id="WP_006884988.1">
    <property type="nucleotide sequence ID" value="NZ_AOIU01000035.1"/>
</dbReference>
<dbReference type="EMBL" id="AOIU01000035">
    <property type="protein sequence ID" value="ELZ22741.1"/>
    <property type="molecule type" value="Genomic_DNA"/>
</dbReference>
<feature type="region of interest" description="Disordered" evidence="1">
    <location>
        <begin position="1"/>
        <end position="63"/>
    </location>
</feature>
<dbReference type="InterPro" id="IPR056494">
    <property type="entry name" value="DUF7108_C"/>
</dbReference>
<proteinExistence type="predicted"/>
<keyword evidence="5" id="KW-1185">Reference proteome</keyword>
<comment type="caution">
    <text evidence="4">The sequence shown here is derived from an EMBL/GenBank/DDBJ whole genome shotgun (WGS) entry which is preliminary data.</text>
</comment>
<feature type="compositionally biased region" description="Acidic residues" evidence="1">
    <location>
        <begin position="15"/>
        <end position="32"/>
    </location>
</feature>
<dbReference type="Proteomes" id="UP000011626">
    <property type="component" value="Unassembled WGS sequence"/>
</dbReference>
<dbReference type="STRING" id="797114.C475_16606"/>
<evidence type="ECO:0000259" key="2">
    <source>
        <dbReference type="Pfam" id="PF23418"/>
    </source>
</evidence>
<evidence type="ECO:0000313" key="5">
    <source>
        <dbReference type="Proteomes" id="UP000011626"/>
    </source>
</evidence>
<dbReference type="AlphaFoldDB" id="M0CHN1"/>
<feature type="domain" description="DUF7108" evidence="3">
    <location>
        <begin position="132"/>
        <end position="220"/>
    </location>
</feature>
<dbReference type="Pfam" id="PF23418">
    <property type="entry name" value="DUF7108"/>
    <property type="match status" value="1"/>
</dbReference>
<evidence type="ECO:0000256" key="1">
    <source>
        <dbReference type="SAM" id="MobiDB-lite"/>
    </source>
</evidence>
<organism evidence="4 5">
    <name type="scientific">Halosimplex carlsbadense 2-9-1</name>
    <dbReference type="NCBI Taxonomy" id="797114"/>
    <lineage>
        <taxon>Archaea</taxon>
        <taxon>Methanobacteriati</taxon>
        <taxon>Methanobacteriota</taxon>
        <taxon>Stenosarchaea group</taxon>
        <taxon>Halobacteria</taxon>
        <taxon>Halobacteriales</taxon>
        <taxon>Haloarculaceae</taxon>
        <taxon>Halosimplex</taxon>
    </lineage>
</organism>
<sequence length="224" mass="25127">MPDETPDPSEAPDVLADEESDPDDLPPEPVVDEAERLTRLARERAAAKPPRNDEVGDADLAVDRDEAAAYRADRDERLAAHDYTARVREDETRDVLVLHPEEWVEDGEIRTERIEDVDRGIEIPLSGPGEGDDWAEIDEYNREFVADVREKHGEDHAANVAALADFMGNHYAKPIHDATAGELSEFLTEYYPRNAWPTAAQRDIVEKSVRVAFSVADERCPLAE</sequence>
<dbReference type="Pfam" id="PF23420">
    <property type="entry name" value="DUF7108_C"/>
    <property type="match status" value="1"/>
</dbReference>
<reference evidence="4 5" key="1">
    <citation type="journal article" date="2014" name="PLoS Genet.">
        <title>Phylogenetically driven sequencing of extremely halophilic archaea reveals strategies for static and dynamic osmo-response.</title>
        <authorList>
            <person name="Becker E.A."/>
            <person name="Seitzer P.M."/>
            <person name="Tritt A."/>
            <person name="Larsen D."/>
            <person name="Krusor M."/>
            <person name="Yao A.I."/>
            <person name="Wu D."/>
            <person name="Madern D."/>
            <person name="Eisen J.A."/>
            <person name="Darling A.E."/>
            <person name="Facciotti M.T."/>
        </authorList>
    </citation>
    <scope>NUCLEOTIDE SEQUENCE [LARGE SCALE GENOMIC DNA]</scope>
    <source>
        <strain evidence="4 5">2-9-1</strain>
    </source>
</reference>
<dbReference type="InterPro" id="IPR055532">
    <property type="entry name" value="DUF7108_N"/>
</dbReference>
<evidence type="ECO:0000313" key="4">
    <source>
        <dbReference type="EMBL" id="ELZ22741.1"/>
    </source>
</evidence>
<evidence type="ECO:0008006" key="6">
    <source>
        <dbReference type="Google" id="ProtNLM"/>
    </source>
</evidence>
<dbReference type="eggNOG" id="arCOG04769">
    <property type="taxonomic scope" value="Archaea"/>
</dbReference>